<dbReference type="Proteomes" id="UP001149163">
    <property type="component" value="Unassembled WGS sequence"/>
</dbReference>
<protein>
    <submittedName>
        <fullName evidence="1">Uncharacterized protein</fullName>
    </submittedName>
</protein>
<dbReference type="AlphaFoldDB" id="A0A9W9I769"/>
<name>A0A9W9I769_9EURO</name>
<sequence length="234" mass="24912">MNSTASQSIWALSHHSPSDTVGHVQSLYNLMNGTFALPDYFGSGARIVGVYLTNTTDDLPYAEYREAGNSSDISGLDKRYTETITGHTCTNPPHFANRLVTYEQQKFIAGKLCTWVSKVSPYAYGVVAVKITNLMCGEGGTFTCNAFYSIAHTAAGSYIGPGIQAMCAESYSSLIAACDEKGGVMDVKIDQTDAIFQVEGYANSEEDDSCSSTSTSLCATYTCHGNCNPGGGTP</sequence>
<dbReference type="GeneID" id="81424988"/>
<comment type="caution">
    <text evidence="1">The sequence shown here is derived from an EMBL/GenBank/DDBJ whole genome shotgun (WGS) entry which is preliminary data.</text>
</comment>
<gene>
    <name evidence="1" type="ORF">N7482_003687</name>
</gene>
<dbReference type="RefSeq" id="XP_056544554.1">
    <property type="nucleotide sequence ID" value="XM_056685812.1"/>
</dbReference>
<accession>A0A9W9I769</accession>
<organism evidence="1 2">
    <name type="scientific">Penicillium canariense</name>
    <dbReference type="NCBI Taxonomy" id="189055"/>
    <lineage>
        <taxon>Eukaryota</taxon>
        <taxon>Fungi</taxon>
        <taxon>Dikarya</taxon>
        <taxon>Ascomycota</taxon>
        <taxon>Pezizomycotina</taxon>
        <taxon>Eurotiomycetes</taxon>
        <taxon>Eurotiomycetidae</taxon>
        <taxon>Eurotiales</taxon>
        <taxon>Aspergillaceae</taxon>
        <taxon>Penicillium</taxon>
    </lineage>
</organism>
<evidence type="ECO:0000313" key="2">
    <source>
        <dbReference type="Proteomes" id="UP001149163"/>
    </source>
</evidence>
<evidence type="ECO:0000313" key="1">
    <source>
        <dbReference type="EMBL" id="KAJ5168093.1"/>
    </source>
</evidence>
<dbReference type="OrthoDB" id="4364702at2759"/>
<reference evidence="1" key="1">
    <citation type="submission" date="2022-11" db="EMBL/GenBank/DDBJ databases">
        <authorList>
            <person name="Petersen C."/>
        </authorList>
    </citation>
    <scope>NUCLEOTIDE SEQUENCE</scope>
    <source>
        <strain evidence="1">IBT 26290</strain>
    </source>
</reference>
<reference evidence="1" key="2">
    <citation type="journal article" date="2023" name="IMA Fungus">
        <title>Comparative genomic study of the Penicillium genus elucidates a diverse pangenome and 15 lateral gene transfer events.</title>
        <authorList>
            <person name="Petersen C."/>
            <person name="Sorensen T."/>
            <person name="Nielsen M.R."/>
            <person name="Sondergaard T.E."/>
            <person name="Sorensen J.L."/>
            <person name="Fitzpatrick D.A."/>
            <person name="Frisvad J.C."/>
            <person name="Nielsen K.L."/>
        </authorList>
    </citation>
    <scope>NUCLEOTIDE SEQUENCE</scope>
    <source>
        <strain evidence="1">IBT 26290</strain>
    </source>
</reference>
<proteinExistence type="predicted"/>
<keyword evidence="2" id="KW-1185">Reference proteome</keyword>
<dbReference type="EMBL" id="JAPQKN010000002">
    <property type="protein sequence ID" value="KAJ5168093.1"/>
    <property type="molecule type" value="Genomic_DNA"/>
</dbReference>